<protein>
    <recommendedName>
        <fullName evidence="7">Metallophosphoesterase</fullName>
    </recommendedName>
</protein>
<evidence type="ECO:0000313" key="5">
    <source>
        <dbReference type="EMBL" id="PVH25167.1"/>
    </source>
</evidence>
<reference evidence="5 6" key="1">
    <citation type="submission" date="2018-04" db="EMBL/GenBank/DDBJ databases">
        <title>Sphingobacterium cortibacter sp. nov.</title>
        <authorList>
            <person name="Li Y."/>
        </authorList>
    </citation>
    <scope>NUCLEOTIDE SEQUENCE [LARGE SCALE GENOMIC DNA]</scope>
    <source>
        <strain evidence="5 6">2c-3</strain>
    </source>
</reference>
<dbReference type="InterPro" id="IPR032285">
    <property type="entry name" value="Metallophos_N"/>
</dbReference>
<dbReference type="Gene3D" id="3.60.21.10">
    <property type="match status" value="1"/>
</dbReference>
<accession>A0A2T8HI95</accession>
<gene>
    <name evidence="5" type="ORF">DC487_09570</name>
</gene>
<feature type="chain" id="PRO_5015743765" description="Metallophosphoesterase" evidence="1">
    <location>
        <begin position="21"/>
        <end position="525"/>
    </location>
</feature>
<dbReference type="Pfam" id="PF16371">
    <property type="entry name" value="MetallophosN"/>
    <property type="match status" value="1"/>
</dbReference>
<dbReference type="InterPro" id="IPR032288">
    <property type="entry name" value="Metallophos_C"/>
</dbReference>
<organism evidence="5 6">
    <name type="scientific">Sphingobacterium corticibacter</name>
    <dbReference type="NCBI Taxonomy" id="2171749"/>
    <lineage>
        <taxon>Bacteria</taxon>
        <taxon>Pseudomonadati</taxon>
        <taxon>Bacteroidota</taxon>
        <taxon>Sphingobacteriia</taxon>
        <taxon>Sphingobacteriales</taxon>
        <taxon>Sphingobacteriaceae</taxon>
        <taxon>Sphingobacterium</taxon>
    </lineage>
</organism>
<dbReference type="InterPro" id="IPR004843">
    <property type="entry name" value="Calcineurin-like_PHP"/>
</dbReference>
<dbReference type="InterPro" id="IPR051918">
    <property type="entry name" value="STPP_CPPED1"/>
</dbReference>
<feature type="domain" description="Calcineurin-like phosphoesterase N-terminal" evidence="4">
    <location>
        <begin position="36"/>
        <end position="102"/>
    </location>
</feature>
<evidence type="ECO:0000259" key="4">
    <source>
        <dbReference type="Pfam" id="PF16371"/>
    </source>
</evidence>
<evidence type="ECO:0000259" key="3">
    <source>
        <dbReference type="Pfam" id="PF16370"/>
    </source>
</evidence>
<comment type="caution">
    <text evidence="5">The sequence shown here is derived from an EMBL/GenBank/DDBJ whole genome shotgun (WGS) entry which is preliminary data.</text>
</comment>
<proteinExistence type="predicted"/>
<dbReference type="AlphaFoldDB" id="A0A2T8HI95"/>
<dbReference type="PANTHER" id="PTHR43143:SF6">
    <property type="entry name" value="BLL3016 PROTEIN"/>
    <property type="match status" value="1"/>
</dbReference>
<sequence>MNISSVLLSVGLCLSLGAYAQNQVSGVVFEDSNRNGKMDKGETRLPNVAVSNGQEVVTTNNKGEYQLPVGNDNIIFVIKPSGYTFPKDKNNLHHFYYIHKPQGSPKELKYAGSEPTGQLPKSVDFALHKQDESERFNMFVFGDPQTYDKRDLAYFQKGIIEDIEATNHISFGLSLGDLVGDDLSLHPDYQSTMAALNLPWFNVMGNHDMNYDVTVDSLSDETFEKNFGPANYSFNYGNVHFIVLDNIIYPNPATGKGYTGGFRDDQLTFLANNLKLVPKEKLIVVAYHIPLFLNDKSSTHFRSEDRQRFMDLLAPFPNTLSLSAHTHFQTQVYFQKEDGWKREKPHHEYNVGTTSGDWYSGEMNEQGVPVSTMRDGTPKGYVTLTIDNNKYAFDYKVAGKPATYQIALTGTEKVAEEFVRSHALFANFFVGQETDKVEYRVDGGKWKDMEYVQEADPDYAFKTLSYDQAKEVMKSGKRPSNAVPSTHLWKVRYPKLAVGKHEIEVRATDMFGKEHRATKTIEVMP</sequence>
<dbReference type="PANTHER" id="PTHR43143">
    <property type="entry name" value="METALLOPHOSPHOESTERASE, CALCINEURIN SUPERFAMILY"/>
    <property type="match status" value="1"/>
</dbReference>
<keyword evidence="1" id="KW-0732">Signal</keyword>
<evidence type="ECO:0000259" key="2">
    <source>
        <dbReference type="Pfam" id="PF00149"/>
    </source>
</evidence>
<dbReference type="GO" id="GO:0016787">
    <property type="term" value="F:hydrolase activity"/>
    <property type="evidence" value="ECO:0007669"/>
    <property type="project" value="InterPro"/>
</dbReference>
<dbReference type="RefSeq" id="WP_116775756.1">
    <property type="nucleotide sequence ID" value="NZ_QDKG01000003.1"/>
</dbReference>
<dbReference type="OrthoDB" id="1776264at2"/>
<dbReference type="Gene3D" id="2.60.40.10">
    <property type="entry name" value="Immunoglobulins"/>
    <property type="match status" value="1"/>
</dbReference>
<evidence type="ECO:0008006" key="7">
    <source>
        <dbReference type="Google" id="ProtNLM"/>
    </source>
</evidence>
<feature type="signal peptide" evidence="1">
    <location>
        <begin position="1"/>
        <end position="20"/>
    </location>
</feature>
<feature type="domain" description="Calcineurin-like phosphoesterase" evidence="2">
    <location>
        <begin position="159"/>
        <end position="327"/>
    </location>
</feature>
<dbReference type="CDD" id="cd00838">
    <property type="entry name" value="MPP_superfamily"/>
    <property type="match status" value="1"/>
</dbReference>
<feature type="domain" description="Calcineurin-like phosphoesterase C-terminal" evidence="3">
    <location>
        <begin position="348"/>
        <end position="514"/>
    </location>
</feature>
<evidence type="ECO:0000313" key="6">
    <source>
        <dbReference type="Proteomes" id="UP000245627"/>
    </source>
</evidence>
<dbReference type="InterPro" id="IPR029052">
    <property type="entry name" value="Metallo-depent_PP-like"/>
</dbReference>
<keyword evidence="6" id="KW-1185">Reference proteome</keyword>
<name>A0A2T8HI95_9SPHI</name>
<dbReference type="EMBL" id="QDKG01000003">
    <property type="protein sequence ID" value="PVH25167.1"/>
    <property type="molecule type" value="Genomic_DNA"/>
</dbReference>
<dbReference type="InterPro" id="IPR013783">
    <property type="entry name" value="Ig-like_fold"/>
</dbReference>
<dbReference type="SUPFAM" id="SSF117074">
    <property type="entry name" value="Hypothetical protein PA1324"/>
    <property type="match status" value="1"/>
</dbReference>
<dbReference type="SUPFAM" id="SSF56300">
    <property type="entry name" value="Metallo-dependent phosphatases"/>
    <property type="match status" value="1"/>
</dbReference>
<dbReference type="Pfam" id="PF16370">
    <property type="entry name" value="MetallophosC"/>
    <property type="match status" value="1"/>
</dbReference>
<evidence type="ECO:0000256" key="1">
    <source>
        <dbReference type="SAM" id="SignalP"/>
    </source>
</evidence>
<dbReference type="Pfam" id="PF00149">
    <property type="entry name" value="Metallophos"/>
    <property type="match status" value="1"/>
</dbReference>
<dbReference type="Proteomes" id="UP000245627">
    <property type="component" value="Unassembled WGS sequence"/>
</dbReference>